<sequence length="221" mass="24772">MVALWLPALLVSGSVSFAIENSNFSNDCTLRQQSSALYLLEHQPFAICGKVVHLTSFNTAASVAAETSHRLDQECTICCVNRTDSTVRIGIHVCEMQQKHFLFPISFKDLDFLACYSNKAFTLRGTSGSDEWIELTLQPNMGCLRNRAASCRRVFKYEMDDSRTASRYNDSISNHTVPIGLNSSMWFPFAQSRAAPLGCWTHLHHGLLRFFVILLTLATVL</sequence>
<organism evidence="1 2">
    <name type="scientific">Anopheles albimanus</name>
    <name type="common">New world malaria mosquito</name>
    <dbReference type="NCBI Taxonomy" id="7167"/>
    <lineage>
        <taxon>Eukaryota</taxon>
        <taxon>Metazoa</taxon>
        <taxon>Ecdysozoa</taxon>
        <taxon>Arthropoda</taxon>
        <taxon>Hexapoda</taxon>
        <taxon>Insecta</taxon>
        <taxon>Pterygota</taxon>
        <taxon>Neoptera</taxon>
        <taxon>Endopterygota</taxon>
        <taxon>Diptera</taxon>
        <taxon>Nematocera</taxon>
        <taxon>Culicoidea</taxon>
        <taxon>Culicidae</taxon>
        <taxon>Anophelinae</taxon>
        <taxon>Anopheles</taxon>
    </lineage>
</organism>
<name>A0A182FA21_ANOAL</name>
<dbReference type="VEuPathDB" id="VectorBase:AALB003349"/>
<accession>A0A182FA21</accession>
<evidence type="ECO:0000313" key="1">
    <source>
        <dbReference type="EnsemblMetazoa" id="AALB003349-PA"/>
    </source>
</evidence>
<proteinExistence type="predicted"/>
<evidence type="ECO:0000313" key="2">
    <source>
        <dbReference type="Proteomes" id="UP000069272"/>
    </source>
</evidence>
<dbReference type="AlphaFoldDB" id="A0A182FA21"/>
<keyword evidence="2" id="KW-1185">Reference proteome</keyword>
<dbReference type="Proteomes" id="UP000069272">
    <property type="component" value="Chromosome 2R"/>
</dbReference>
<protein>
    <submittedName>
        <fullName evidence="1">Uncharacterized protein</fullName>
    </submittedName>
</protein>
<reference evidence="1 2" key="1">
    <citation type="journal article" date="2017" name="G3 (Bethesda)">
        <title>The Physical Genome Mapping of Anopheles albimanus Corrected Scaffold Misassemblies and Identified Interarm Rearrangements in Genus Anopheles.</title>
        <authorList>
            <person name="Artemov G.N."/>
            <person name="Peery A.N."/>
            <person name="Jiang X."/>
            <person name="Tu Z."/>
            <person name="Stegniy V.N."/>
            <person name="Sharakhova M.V."/>
            <person name="Sharakhov I.V."/>
        </authorList>
    </citation>
    <scope>NUCLEOTIDE SEQUENCE [LARGE SCALE GENOMIC DNA]</scope>
    <source>
        <strain evidence="1 2">ALBI9_A</strain>
    </source>
</reference>
<dbReference type="EnsemblMetazoa" id="AALB003349-RA">
    <property type="protein sequence ID" value="AALB003349-PA"/>
    <property type="gene ID" value="AALB003349"/>
</dbReference>
<reference evidence="1" key="2">
    <citation type="submission" date="2022-08" db="UniProtKB">
        <authorList>
            <consortium name="EnsemblMetazoa"/>
        </authorList>
    </citation>
    <scope>IDENTIFICATION</scope>
    <source>
        <strain evidence="1">STECLA/ALBI9_A</strain>
    </source>
</reference>